<gene>
    <name evidence="2" type="ORF">QBC42DRAFT_56871</name>
</gene>
<keyword evidence="1" id="KW-0812">Transmembrane</keyword>
<keyword evidence="1" id="KW-0472">Membrane</keyword>
<evidence type="ECO:0000256" key="1">
    <source>
        <dbReference type="SAM" id="Phobius"/>
    </source>
</evidence>
<organism evidence="2 3">
    <name type="scientific">Cladorrhinum samala</name>
    <dbReference type="NCBI Taxonomy" id="585594"/>
    <lineage>
        <taxon>Eukaryota</taxon>
        <taxon>Fungi</taxon>
        <taxon>Dikarya</taxon>
        <taxon>Ascomycota</taxon>
        <taxon>Pezizomycotina</taxon>
        <taxon>Sordariomycetes</taxon>
        <taxon>Sordariomycetidae</taxon>
        <taxon>Sordariales</taxon>
        <taxon>Podosporaceae</taxon>
        <taxon>Cladorrhinum</taxon>
    </lineage>
</organism>
<dbReference type="EMBL" id="MU864954">
    <property type="protein sequence ID" value="KAK4463860.1"/>
    <property type="molecule type" value="Genomic_DNA"/>
</dbReference>
<keyword evidence="1" id="KW-1133">Transmembrane helix</keyword>
<keyword evidence="3" id="KW-1185">Reference proteome</keyword>
<proteinExistence type="predicted"/>
<sequence length="84" mass="9718">MHGINMMTDDRWWAGGLDSLFSVFVFLGGKVLVFFFSSPFSSLIFHYMFSCDVCSEFLFGIFSFMFHVVDFNTHSPCMQRCVSK</sequence>
<name>A0AAV9HV29_9PEZI</name>
<accession>A0AAV9HV29</accession>
<reference evidence="2" key="1">
    <citation type="journal article" date="2023" name="Mol. Phylogenet. Evol.">
        <title>Genome-scale phylogeny and comparative genomics of the fungal order Sordariales.</title>
        <authorList>
            <person name="Hensen N."/>
            <person name="Bonometti L."/>
            <person name="Westerberg I."/>
            <person name="Brannstrom I.O."/>
            <person name="Guillou S."/>
            <person name="Cros-Aarteil S."/>
            <person name="Calhoun S."/>
            <person name="Haridas S."/>
            <person name="Kuo A."/>
            <person name="Mondo S."/>
            <person name="Pangilinan J."/>
            <person name="Riley R."/>
            <person name="LaButti K."/>
            <person name="Andreopoulos B."/>
            <person name="Lipzen A."/>
            <person name="Chen C."/>
            <person name="Yan M."/>
            <person name="Daum C."/>
            <person name="Ng V."/>
            <person name="Clum A."/>
            <person name="Steindorff A."/>
            <person name="Ohm R.A."/>
            <person name="Martin F."/>
            <person name="Silar P."/>
            <person name="Natvig D.O."/>
            <person name="Lalanne C."/>
            <person name="Gautier V."/>
            <person name="Ament-Velasquez S.L."/>
            <person name="Kruys A."/>
            <person name="Hutchinson M.I."/>
            <person name="Powell A.J."/>
            <person name="Barry K."/>
            <person name="Miller A.N."/>
            <person name="Grigoriev I.V."/>
            <person name="Debuchy R."/>
            <person name="Gladieux P."/>
            <person name="Hiltunen Thoren M."/>
            <person name="Johannesson H."/>
        </authorList>
    </citation>
    <scope>NUCLEOTIDE SEQUENCE</scope>
    <source>
        <strain evidence="2">PSN324</strain>
    </source>
</reference>
<feature type="transmembrane region" description="Helical" evidence="1">
    <location>
        <begin position="43"/>
        <end position="69"/>
    </location>
</feature>
<dbReference type="Proteomes" id="UP001321749">
    <property type="component" value="Unassembled WGS sequence"/>
</dbReference>
<dbReference type="AlphaFoldDB" id="A0AAV9HV29"/>
<evidence type="ECO:0000313" key="2">
    <source>
        <dbReference type="EMBL" id="KAK4463860.1"/>
    </source>
</evidence>
<reference evidence="2" key="2">
    <citation type="submission" date="2023-06" db="EMBL/GenBank/DDBJ databases">
        <authorList>
            <consortium name="Lawrence Berkeley National Laboratory"/>
            <person name="Mondo S.J."/>
            <person name="Hensen N."/>
            <person name="Bonometti L."/>
            <person name="Westerberg I."/>
            <person name="Brannstrom I.O."/>
            <person name="Guillou S."/>
            <person name="Cros-Aarteil S."/>
            <person name="Calhoun S."/>
            <person name="Haridas S."/>
            <person name="Kuo A."/>
            <person name="Pangilinan J."/>
            <person name="Riley R."/>
            <person name="Labutti K."/>
            <person name="Andreopoulos B."/>
            <person name="Lipzen A."/>
            <person name="Chen C."/>
            <person name="Yanf M."/>
            <person name="Daum C."/>
            <person name="Ng V."/>
            <person name="Clum A."/>
            <person name="Steindorff A."/>
            <person name="Ohm R."/>
            <person name="Martin F."/>
            <person name="Silar P."/>
            <person name="Natvig D."/>
            <person name="Lalanne C."/>
            <person name="Gautier V."/>
            <person name="Ament-Velasquez S.L."/>
            <person name="Kruys A."/>
            <person name="Hutchinson M.I."/>
            <person name="Powell A.J."/>
            <person name="Barry K."/>
            <person name="Miller A.N."/>
            <person name="Grigoriev I.V."/>
            <person name="Debuchy R."/>
            <person name="Gladieux P."/>
            <person name="Thoren M.H."/>
            <person name="Johannesson H."/>
        </authorList>
    </citation>
    <scope>NUCLEOTIDE SEQUENCE</scope>
    <source>
        <strain evidence="2">PSN324</strain>
    </source>
</reference>
<protein>
    <submittedName>
        <fullName evidence="2">Uncharacterized protein</fullName>
    </submittedName>
</protein>
<comment type="caution">
    <text evidence="2">The sequence shown here is derived from an EMBL/GenBank/DDBJ whole genome shotgun (WGS) entry which is preliminary data.</text>
</comment>
<evidence type="ECO:0000313" key="3">
    <source>
        <dbReference type="Proteomes" id="UP001321749"/>
    </source>
</evidence>
<feature type="transmembrane region" description="Helical" evidence="1">
    <location>
        <begin position="12"/>
        <end position="37"/>
    </location>
</feature>